<dbReference type="Proteomes" id="UP000663829">
    <property type="component" value="Unassembled WGS sequence"/>
</dbReference>
<dbReference type="AlphaFoldDB" id="A0A815F8S9"/>
<comment type="caution">
    <text evidence="1">The sequence shown here is derived from an EMBL/GenBank/DDBJ whole genome shotgun (WGS) entry which is preliminary data.</text>
</comment>
<dbReference type="EMBL" id="CAJOBC010045156">
    <property type="protein sequence ID" value="CAF4157892.1"/>
    <property type="molecule type" value="Genomic_DNA"/>
</dbReference>
<evidence type="ECO:0000313" key="3">
    <source>
        <dbReference type="Proteomes" id="UP000663829"/>
    </source>
</evidence>
<keyword evidence="3" id="KW-1185">Reference proteome</keyword>
<evidence type="ECO:0000313" key="1">
    <source>
        <dbReference type="EMBL" id="CAF1316017.1"/>
    </source>
</evidence>
<proteinExistence type="predicted"/>
<name>A0A815F8S9_9BILA</name>
<dbReference type="EMBL" id="CAJNOQ010013177">
    <property type="protein sequence ID" value="CAF1316017.1"/>
    <property type="molecule type" value="Genomic_DNA"/>
</dbReference>
<sequence>MRIKFKEIDLDNKREQLQDIIDDWKADMVQKIESIHDKHSEKIDEMFDKLEQQKLTNKLFARGLRHSSAFTVVSIANCESYVVKIEEDIEQLDKLIKNINAEILTKTLRTQTQLNEVIDVDDIPIHQICLEESSRDSSHYTYYR</sequence>
<reference evidence="1" key="1">
    <citation type="submission" date="2021-02" db="EMBL/GenBank/DDBJ databases">
        <authorList>
            <person name="Nowell W R."/>
        </authorList>
    </citation>
    <scope>NUCLEOTIDE SEQUENCE</scope>
</reference>
<organism evidence="1 3">
    <name type="scientific">Didymodactylos carnosus</name>
    <dbReference type="NCBI Taxonomy" id="1234261"/>
    <lineage>
        <taxon>Eukaryota</taxon>
        <taxon>Metazoa</taxon>
        <taxon>Spiralia</taxon>
        <taxon>Gnathifera</taxon>
        <taxon>Rotifera</taxon>
        <taxon>Eurotatoria</taxon>
        <taxon>Bdelloidea</taxon>
        <taxon>Philodinida</taxon>
        <taxon>Philodinidae</taxon>
        <taxon>Didymodactylos</taxon>
    </lineage>
</organism>
<dbReference type="Proteomes" id="UP000681722">
    <property type="component" value="Unassembled WGS sequence"/>
</dbReference>
<gene>
    <name evidence="1" type="ORF">GPM918_LOCUS29234</name>
    <name evidence="2" type="ORF">SRO942_LOCUS29797</name>
</gene>
<protein>
    <submittedName>
        <fullName evidence="1">Uncharacterized protein</fullName>
    </submittedName>
</protein>
<evidence type="ECO:0000313" key="2">
    <source>
        <dbReference type="EMBL" id="CAF4157892.1"/>
    </source>
</evidence>
<accession>A0A815F8S9</accession>